<comment type="caution">
    <text evidence="3">The sequence shown here is derived from an EMBL/GenBank/DDBJ whole genome shotgun (WGS) entry which is preliminary data.</text>
</comment>
<evidence type="ECO:0000259" key="2">
    <source>
        <dbReference type="SMART" id="SM01080"/>
    </source>
</evidence>
<dbReference type="Proteomes" id="UP001597295">
    <property type="component" value="Unassembled WGS sequence"/>
</dbReference>
<feature type="domain" description="CHASE2" evidence="2">
    <location>
        <begin position="31"/>
        <end position="336"/>
    </location>
</feature>
<proteinExistence type="predicted"/>
<keyword evidence="4" id="KW-1185">Reference proteome</keyword>
<accession>A0ABW5DM40</accession>
<keyword evidence="1" id="KW-1133">Transmembrane helix</keyword>
<evidence type="ECO:0000313" key="4">
    <source>
        <dbReference type="Proteomes" id="UP001597295"/>
    </source>
</evidence>
<evidence type="ECO:0000256" key="1">
    <source>
        <dbReference type="SAM" id="Phobius"/>
    </source>
</evidence>
<protein>
    <submittedName>
        <fullName evidence="3">CHASE2 domain-containing protein</fullName>
    </submittedName>
</protein>
<feature type="transmembrane region" description="Helical" evidence="1">
    <location>
        <begin position="364"/>
        <end position="381"/>
    </location>
</feature>
<dbReference type="InterPro" id="IPR007890">
    <property type="entry name" value="CHASE2"/>
</dbReference>
<dbReference type="Pfam" id="PF05226">
    <property type="entry name" value="CHASE2"/>
    <property type="match status" value="1"/>
</dbReference>
<name>A0ABW5DM40_9PROT</name>
<organism evidence="3 4">
    <name type="scientific">Lacibacterium aquatile</name>
    <dbReference type="NCBI Taxonomy" id="1168082"/>
    <lineage>
        <taxon>Bacteria</taxon>
        <taxon>Pseudomonadati</taxon>
        <taxon>Pseudomonadota</taxon>
        <taxon>Alphaproteobacteria</taxon>
        <taxon>Rhodospirillales</taxon>
        <taxon>Rhodospirillaceae</taxon>
    </lineage>
</organism>
<keyword evidence="1" id="KW-0812">Transmembrane</keyword>
<dbReference type="EMBL" id="JBHUIP010000003">
    <property type="protein sequence ID" value="MFD2262147.1"/>
    <property type="molecule type" value="Genomic_DNA"/>
</dbReference>
<dbReference type="RefSeq" id="WP_379875062.1">
    <property type="nucleotide sequence ID" value="NZ_JBHUIP010000003.1"/>
</dbReference>
<feature type="transmembrane region" description="Helical" evidence="1">
    <location>
        <begin position="326"/>
        <end position="352"/>
    </location>
</feature>
<evidence type="ECO:0000313" key="3">
    <source>
        <dbReference type="EMBL" id="MFD2262147.1"/>
    </source>
</evidence>
<gene>
    <name evidence="3" type="ORF">ACFSM5_04555</name>
</gene>
<keyword evidence="1" id="KW-0472">Membrane</keyword>
<dbReference type="SMART" id="SM01080">
    <property type="entry name" value="CHASE2"/>
    <property type="match status" value="1"/>
</dbReference>
<reference evidence="4" key="1">
    <citation type="journal article" date="2019" name="Int. J. Syst. Evol. Microbiol.">
        <title>The Global Catalogue of Microorganisms (GCM) 10K type strain sequencing project: providing services to taxonomists for standard genome sequencing and annotation.</title>
        <authorList>
            <consortium name="The Broad Institute Genomics Platform"/>
            <consortium name="The Broad Institute Genome Sequencing Center for Infectious Disease"/>
            <person name="Wu L."/>
            <person name="Ma J."/>
        </authorList>
    </citation>
    <scope>NUCLEOTIDE SEQUENCE [LARGE SCALE GENOMIC DNA]</scope>
    <source>
        <strain evidence="4">CGMCC 1.19062</strain>
    </source>
</reference>
<sequence>MLRRWVLSILTLAVLWAALFGLVVIWRPPTLVATEGWASDLLLRLTDPVSTRTVIVGIDEEDLKELGQWPWSRDLSAKIVDRLIEGGASAVGLLVTYAEPDRLATPQNDTDGALVRALANRPTVVLTLRSLKGVREAPVASRLAVATSKTTNPEATLYPALPRVPNLPAIEQVTMVAPAFSYPDPDEVVRRVPAFLSMAEQAWPSMATALVARAKGCTTPGLTMWKSFGGAMAFCDDKFLRLGLLGTITLARPEGGRPVLSAAKVLAGEVPAEIRGRPVLFGALAVGLSDPVPVRDARIMPVELHARAVDTLLAERSIQSEQLNSLYAMIGVALLCLVRRNLLIFGVMVAAIIGTACYFATQDLLIEPVGMLIALLGAYLMPRWR</sequence>